<proteinExistence type="predicted"/>
<dbReference type="EMBL" id="SNXS01000003">
    <property type="protein sequence ID" value="TDP71203.1"/>
    <property type="molecule type" value="Genomic_DNA"/>
</dbReference>
<name>A0A4R6QLN7_9BURK</name>
<dbReference type="OrthoDB" id="9766710at2"/>
<keyword evidence="1" id="KW-0802">TPR repeat</keyword>
<keyword evidence="4" id="KW-1185">Reference proteome</keyword>
<dbReference type="SUPFAM" id="SSF48452">
    <property type="entry name" value="TPR-like"/>
    <property type="match status" value="2"/>
</dbReference>
<reference evidence="3 4" key="1">
    <citation type="submission" date="2019-03" db="EMBL/GenBank/DDBJ databases">
        <title>Genomic Encyclopedia of Type Strains, Phase IV (KMG-IV): sequencing the most valuable type-strain genomes for metagenomic binning, comparative biology and taxonomic classification.</title>
        <authorList>
            <person name="Goeker M."/>
        </authorList>
    </citation>
    <scope>NUCLEOTIDE SEQUENCE [LARGE SCALE GENOMIC DNA]</scope>
    <source>
        <strain evidence="3 4">DSM 16998</strain>
    </source>
</reference>
<feature type="signal peptide" evidence="2">
    <location>
        <begin position="1"/>
        <end position="34"/>
    </location>
</feature>
<dbReference type="Pfam" id="PF13181">
    <property type="entry name" value="TPR_8"/>
    <property type="match status" value="3"/>
</dbReference>
<dbReference type="InterPro" id="IPR011990">
    <property type="entry name" value="TPR-like_helical_dom_sf"/>
</dbReference>
<dbReference type="InParanoid" id="A0A4R6QLN7"/>
<gene>
    <name evidence="3" type="ORF">DES47_103182</name>
</gene>
<dbReference type="Pfam" id="PF13432">
    <property type="entry name" value="TPR_16"/>
    <property type="match status" value="2"/>
</dbReference>
<dbReference type="AlphaFoldDB" id="A0A4R6QLN7"/>
<keyword evidence="2" id="KW-0732">Signal</keyword>
<evidence type="ECO:0000256" key="2">
    <source>
        <dbReference type="SAM" id="SignalP"/>
    </source>
</evidence>
<accession>A0A4R6QLN7</accession>
<dbReference type="PANTHER" id="PTHR44395">
    <property type="match status" value="1"/>
</dbReference>
<sequence length="598" mass="65690">MPDFLRRTTLARLLSQGLTVAVMCSALAAASSHAQEQPAAETPAAAAPIYNSELDAPLFYQLLIGEMELRAGEPGNAFQVLLDAARRTGDEALFRRVIGIALQARAGDQALIAARAWRQIAPESTEALQTTVQLLLGLNRLPELSEPLGALLKLTAPDQRAGAIAALPRLLQRLPEPKRVLSALEPVLQPYLLQPETSTAAHVSLARLNLVAGEATAALGLLKAASSQEPGAEGPALVALEMLSSEPEAEALVQAHLKAKPASDFVRLAYGRALARAQRHGDAIRELSAVTQSDPDMLGAWMSLGALQLDLRHPKEAETALNAYLERAEAATRDGKTNPEAGPEARQQAYLLLAQVAEQKGDLKAAEAWLAKVGDTKELLQVQYRRASVLARQGKLEQGRKLLQSLPEQNDDDIKSKLTAEAQLLRDAKQWRAAYEVLGAANKRFENDANLLYEQSMLAEKLDRMDEMERLLRKVIALKPDYHHAYNALGYSLAERNTRLDEAKRLIQKALELAPNEPFLLDSLGWVEYRMGQKDEALRLLQQAYKSRPDTEIAAHLGEVLWVMGKQEEAKRVWREGAGRDRTNEVLKETLARLRVSL</sequence>
<dbReference type="PROSITE" id="PS50005">
    <property type="entry name" value="TPR"/>
    <property type="match status" value="1"/>
</dbReference>
<protein>
    <submittedName>
        <fullName evidence="3">Tetratricopeptide repeat protein</fullName>
    </submittedName>
</protein>
<evidence type="ECO:0000256" key="1">
    <source>
        <dbReference type="PROSITE-ProRule" id="PRU00339"/>
    </source>
</evidence>
<dbReference type="RefSeq" id="WP_133700998.1">
    <property type="nucleotide sequence ID" value="NZ_SNXS01000003.1"/>
</dbReference>
<dbReference type="GO" id="GO:0035269">
    <property type="term" value="P:protein O-linked glycosylation via mannose"/>
    <property type="evidence" value="ECO:0007669"/>
    <property type="project" value="TreeGrafter"/>
</dbReference>
<feature type="chain" id="PRO_5020653750" evidence="2">
    <location>
        <begin position="35"/>
        <end position="598"/>
    </location>
</feature>
<feature type="repeat" description="TPR" evidence="1">
    <location>
        <begin position="518"/>
        <end position="551"/>
    </location>
</feature>
<dbReference type="Proteomes" id="UP000295361">
    <property type="component" value="Unassembled WGS sequence"/>
</dbReference>
<dbReference type="Gene3D" id="1.25.40.10">
    <property type="entry name" value="Tetratricopeptide repeat domain"/>
    <property type="match status" value="3"/>
</dbReference>
<dbReference type="PANTHER" id="PTHR44395:SF1">
    <property type="entry name" value="PROTEIN O-MANNOSYL-TRANSFERASE TMTC3"/>
    <property type="match status" value="1"/>
</dbReference>
<comment type="caution">
    <text evidence="3">The sequence shown here is derived from an EMBL/GenBank/DDBJ whole genome shotgun (WGS) entry which is preliminary data.</text>
</comment>
<evidence type="ECO:0000313" key="3">
    <source>
        <dbReference type="EMBL" id="TDP71203.1"/>
    </source>
</evidence>
<dbReference type="GO" id="GO:0000030">
    <property type="term" value="F:mannosyltransferase activity"/>
    <property type="evidence" value="ECO:0007669"/>
    <property type="project" value="TreeGrafter"/>
</dbReference>
<dbReference type="InterPro" id="IPR019734">
    <property type="entry name" value="TPR_rpt"/>
</dbReference>
<organism evidence="3 4">
    <name type="scientific">Roseateles toxinivorans</name>
    <dbReference type="NCBI Taxonomy" id="270368"/>
    <lineage>
        <taxon>Bacteria</taxon>
        <taxon>Pseudomonadati</taxon>
        <taxon>Pseudomonadota</taxon>
        <taxon>Betaproteobacteria</taxon>
        <taxon>Burkholderiales</taxon>
        <taxon>Sphaerotilaceae</taxon>
        <taxon>Roseateles</taxon>
    </lineage>
</organism>
<evidence type="ECO:0000313" key="4">
    <source>
        <dbReference type="Proteomes" id="UP000295361"/>
    </source>
</evidence>
<dbReference type="SMART" id="SM00028">
    <property type="entry name" value="TPR"/>
    <property type="match status" value="5"/>
</dbReference>